<feature type="domain" description="VQ" evidence="2">
    <location>
        <begin position="171"/>
        <end position="198"/>
    </location>
</feature>
<name>A0A8N4IGV2_ELAGV</name>
<organism evidence="3 4">
    <name type="scientific">Elaeis guineensis var. tenera</name>
    <name type="common">Oil palm</name>
    <dbReference type="NCBI Taxonomy" id="51953"/>
    <lineage>
        <taxon>Eukaryota</taxon>
        <taxon>Viridiplantae</taxon>
        <taxon>Streptophyta</taxon>
        <taxon>Embryophyta</taxon>
        <taxon>Tracheophyta</taxon>
        <taxon>Spermatophyta</taxon>
        <taxon>Magnoliopsida</taxon>
        <taxon>Liliopsida</taxon>
        <taxon>Arecaceae</taxon>
        <taxon>Arecoideae</taxon>
        <taxon>Cocoseae</taxon>
        <taxon>Elaeidinae</taxon>
        <taxon>Elaeis</taxon>
    </lineage>
</organism>
<dbReference type="Proteomes" id="UP000504607">
    <property type="component" value="Chromosome 7"/>
</dbReference>
<dbReference type="AlphaFoldDB" id="A0A8N4IGV2"/>
<dbReference type="PANTHER" id="PTHR33179">
    <property type="entry name" value="VQ MOTIF-CONTAINING PROTEIN"/>
    <property type="match status" value="1"/>
</dbReference>
<dbReference type="OrthoDB" id="780193at2759"/>
<feature type="region of interest" description="Disordered" evidence="1">
    <location>
        <begin position="266"/>
        <end position="288"/>
    </location>
</feature>
<evidence type="ECO:0000256" key="1">
    <source>
        <dbReference type="SAM" id="MobiDB-lite"/>
    </source>
</evidence>
<feature type="compositionally biased region" description="Low complexity" evidence="1">
    <location>
        <begin position="146"/>
        <end position="159"/>
    </location>
</feature>
<keyword evidence="3" id="KW-1185">Reference proteome</keyword>
<protein>
    <submittedName>
        <fullName evidence="4">Uncharacterized protein DDB_G0271670-like</fullName>
    </submittedName>
</protein>
<evidence type="ECO:0000259" key="2">
    <source>
        <dbReference type="Pfam" id="PF05678"/>
    </source>
</evidence>
<dbReference type="RefSeq" id="XP_029121483.1">
    <property type="nucleotide sequence ID" value="XM_029265650.1"/>
</dbReference>
<feature type="compositionally biased region" description="Basic residues" evidence="1">
    <location>
        <begin position="161"/>
        <end position="170"/>
    </location>
</feature>
<reference evidence="4" key="1">
    <citation type="submission" date="2025-08" db="UniProtKB">
        <authorList>
            <consortium name="RefSeq"/>
        </authorList>
    </citation>
    <scope>IDENTIFICATION</scope>
</reference>
<feature type="region of interest" description="Disordered" evidence="1">
    <location>
        <begin position="1"/>
        <end position="176"/>
    </location>
</feature>
<feature type="compositionally biased region" description="Low complexity" evidence="1">
    <location>
        <begin position="266"/>
        <end position="286"/>
    </location>
</feature>
<proteinExistence type="predicted"/>
<dbReference type="PANTHER" id="PTHR33179:SF58">
    <property type="entry name" value="OS08G0409500 PROTEIN"/>
    <property type="match status" value="1"/>
</dbReference>
<gene>
    <name evidence="4" type="primary">LOC105048616</name>
</gene>
<dbReference type="GeneID" id="105048616"/>
<feature type="compositionally biased region" description="Low complexity" evidence="1">
    <location>
        <begin position="87"/>
        <end position="97"/>
    </location>
</feature>
<accession>A0A8N4IGV2</accession>
<dbReference type="Pfam" id="PF05678">
    <property type="entry name" value="VQ"/>
    <property type="match status" value="1"/>
</dbReference>
<evidence type="ECO:0000313" key="3">
    <source>
        <dbReference type="Proteomes" id="UP000504607"/>
    </source>
</evidence>
<dbReference type="InterPro" id="IPR008889">
    <property type="entry name" value="VQ"/>
</dbReference>
<feature type="region of interest" description="Disordered" evidence="1">
    <location>
        <begin position="390"/>
        <end position="417"/>
    </location>
</feature>
<feature type="compositionally biased region" description="Pro residues" evidence="1">
    <location>
        <begin position="33"/>
        <end position="44"/>
    </location>
</feature>
<sequence length="417" mass="42901">MDSSNSGSIQSSSSGGDDDYESRTEAISSFLNLPPPQPPPPPPSSSHHLHQHPSPSSFISLSPYLSAFPSTPPDPYPLSLDMPWAKSLPSSSSPSDPGCTILGGLTTTTTSSSSSSTSSSSKTMAIGAPSHGPHSGGASLNPSSVQLPTQPTQPAAATPRGSKKRSRASRRAPTTVLTTDTSNFRAMVQEFTGFPAAPFISSPFSRPRLDLFPATAAAAPPYLLRPFAQKGQAPLFSPLSSSSYFSSSSSVAASIARSTSVANANAGAPSAACSNSGSSSTTSSSNYQLPSIGLRHPNLLNMQSPNFTFQSPLQPLTTADHNSSTMAAFGGASDFATGGLGSLIAMEGTKLSSRDDGFPGWAGGSASEGRDRSQLRSVMGNYGNLQLVSSSHAEKESESMTAARGEGRVDSWILSSD</sequence>
<feature type="compositionally biased region" description="Low complexity" evidence="1">
    <location>
        <begin position="1"/>
        <end position="15"/>
    </location>
</feature>
<feature type="compositionally biased region" description="Low complexity" evidence="1">
    <location>
        <begin position="106"/>
        <end position="121"/>
    </location>
</feature>
<evidence type="ECO:0000313" key="4">
    <source>
        <dbReference type="RefSeq" id="XP_029121483.1"/>
    </source>
</evidence>
<dbReference type="InterPro" id="IPR039609">
    <property type="entry name" value="VQ_15/22"/>
</dbReference>
<dbReference type="RefSeq" id="XP_073117416.1">
    <property type="nucleotide sequence ID" value="XM_073261315.1"/>
</dbReference>